<comment type="caution">
    <text evidence="1">The sequence shown here is derived from an EMBL/GenBank/DDBJ whole genome shotgun (WGS) entry which is preliminary data.</text>
</comment>
<dbReference type="Proteomes" id="UP001595555">
    <property type="component" value="Unassembled WGS sequence"/>
</dbReference>
<evidence type="ECO:0000313" key="2">
    <source>
        <dbReference type="Proteomes" id="UP001595555"/>
    </source>
</evidence>
<gene>
    <name evidence="1" type="ORF">ACFODX_11970</name>
</gene>
<evidence type="ECO:0008006" key="3">
    <source>
        <dbReference type="Google" id="ProtNLM"/>
    </source>
</evidence>
<keyword evidence="2" id="KW-1185">Reference proteome</keyword>
<dbReference type="EMBL" id="JBHRTF010000004">
    <property type="protein sequence ID" value="MFC3116278.1"/>
    <property type="molecule type" value="Genomic_DNA"/>
</dbReference>
<dbReference type="RefSeq" id="WP_378119381.1">
    <property type="nucleotide sequence ID" value="NZ_JBHRTF010000004.1"/>
</dbReference>
<proteinExistence type="predicted"/>
<accession>A0ABV7FHQ2</accession>
<evidence type="ECO:0000313" key="1">
    <source>
        <dbReference type="EMBL" id="MFC3116278.1"/>
    </source>
</evidence>
<reference evidence="2" key="1">
    <citation type="journal article" date="2019" name="Int. J. Syst. Evol. Microbiol.">
        <title>The Global Catalogue of Microorganisms (GCM) 10K type strain sequencing project: providing services to taxonomists for standard genome sequencing and annotation.</title>
        <authorList>
            <consortium name="The Broad Institute Genomics Platform"/>
            <consortium name="The Broad Institute Genome Sequencing Center for Infectious Disease"/>
            <person name="Wu L."/>
            <person name="Ma J."/>
        </authorList>
    </citation>
    <scope>NUCLEOTIDE SEQUENCE [LARGE SCALE GENOMIC DNA]</scope>
    <source>
        <strain evidence="2">KCTC 52237</strain>
    </source>
</reference>
<name>A0ABV7FHQ2_9GAMM</name>
<sequence length="130" mass="14951">MNKSFENNVTITPHLQENYLHVDVTGMGNYESALTLWTSIAQACEQYQCFNVLGEQYLVDTVSTPEAFDHPALFKKAGITTKHRLAWVDKNPRTRDTTAFIRDVLTSRSIGYGRLFNDLETAKRWLLEQH</sequence>
<protein>
    <recommendedName>
        <fullName evidence="3">STAS/SEC14 domain-containing protein</fullName>
    </recommendedName>
</protein>
<organism evidence="1 2">
    <name type="scientific">Cellvibrio fontiphilus</name>
    <dbReference type="NCBI Taxonomy" id="1815559"/>
    <lineage>
        <taxon>Bacteria</taxon>
        <taxon>Pseudomonadati</taxon>
        <taxon>Pseudomonadota</taxon>
        <taxon>Gammaproteobacteria</taxon>
        <taxon>Cellvibrionales</taxon>
        <taxon>Cellvibrionaceae</taxon>
        <taxon>Cellvibrio</taxon>
    </lineage>
</organism>